<name>A0A6G7YQ59_9SPHN</name>
<accession>A0A6G7YQ59</accession>
<evidence type="ECO:0000313" key="4">
    <source>
        <dbReference type="Proteomes" id="UP000503222"/>
    </source>
</evidence>
<sequence length="95" mass="9959">MSKKLAMLGLALIGGTGLALAWSASATAQSQPAERSRSVPDSFAWKYGPDGRPVKKAKVTSNPDGSTREEVPLGGKCVRVVERGADGTVKRTDQC</sequence>
<evidence type="ECO:0008006" key="5">
    <source>
        <dbReference type="Google" id="ProtNLM"/>
    </source>
</evidence>
<dbReference type="Proteomes" id="UP000503222">
    <property type="component" value="Chromosome"/>
</dbReference>
<gene>
    <name evidence="3" type="ORF">G7077_08155</name>
</gene>
<proteinExistence type="predicted"/>
<dbReference type="KEGG" id="spii:G7077_08155"/>
<evidence type="ECO:0000256" key="1">
    <source>
        <dbReference type="SAM" id="MobiDB-lite"/>
    </source>
</evidence>
<keyword evidence="2" id="KW-0732">Signal</keyword>
<feature type="signal peptide" evidence="2">
    <location>
        <begin position="1"/>
        <end position="21"/>
    </location>
</feature>
<feature type="chain" id="PRO_5026112693" description="DUF4124 domain-containing protein" evidence="2">
    <location>
        <begin position="22"/>
        <end position="95"/>
    </location>
</feature>
<dbReference type="EMBL" id="CP049869">
    <property type="protein sequence ID" value="QIK78871.1"/>
    <property type="molecule type" value="Genomic_DNA"/>
</dbReference>
<feature type="region of interest" description="Disordered" evidence="1">
    <location>
        <begin position="27"/>
        <end position="71"/>
    </location>
</feature>
<protein>
    <recommendedName>
        <fullName evidence="5">DUF4124 domain-containing protein</fullName>
    </recommendedName>
</protein>
<dbReference type="RefSeq" id="WP_166411262.1">
    <property type="nucleotide sequence ID" value="NZ_CP049869.1"/>
</dbReference>
<dbReference type="AlphaFoldDB" id="A0A6G7YQ59"/>
<reference evidence="3 4" key="1">
    <citation type="submission" date="2020-03" db="EMBL/GenBank/DDBJ databases">
        <title>Sphingomonas sp. nov., isolated from fish.</title>
        <authorList>
            <person name="Hyun D.-W."/>
            <person name="Bae J.-W."/>
        </authorList>
    </citation>
    <scope>NUCLEOTIDE SEQUENCE [LARGE SCALE GENOMIC DNA]</scope>
    <source>
        <strain evidence="3 4">HDW15B</strain>
    </source>
</reference>
<organism evidence="3 4">
    <name type="scientific">Sphingomonas piscis</name>
    <dbReference type="NCBI Taxonomy" id="2714943"/>
    <lineage>
        <taxon>Bacteria</taxon>
        <taxon>Pseudomonadati</taxon>
        <taxon>Pseudomonadota</taxon>
        <taxon>Alphaproteobacteria</taxon>
        <taxon>Sphingomonadales</taxon>
        <taxon>Sphingomonadaceae</taxon>
        <taxon>Sphingomonas</taxon>
    </lineage>
</organism>
<evidence type="ECO:0000256" key="2">
    <source>
        <dbReference type="SAM" id="SignalP"/>
    </source>
</evidence>
<keyword evidence="4" id="KW-1185">Reference proteome</keyword>
<evidence type="ECO:0000313" key="3">
    <source>
        <dbReference type="EMBL" id="QIK78871.1"/>
    </source>
</evidence>